<comment type="caution">
    <text evidence="1">The sequence shown here is derived from an EMBL/GenBank/DDBJ whole genome shotgun (WGS) entry which is preliminary data.</text>
</comment>
<proteinExistence type="predicted"/>
<dbReference type="EMBL" id="DYVR01000077">
    <property type="protein sequence ID" value="HJF84603.1"/>
    <property type="molecule type" value="Genomic_DNA"/>
</dbReference>
<sequence length="83" mass="9422">KIEDLSRSDIMADFLHKQPAEKLTAEDMVKILQSEQGAKKDVQHRDFYVILNQADDEKNLHSAVQIAAELDKSGIKTAVSRHY</sequence>
<organism evidence="1 2">
    <name type="scientific">Megamonas hypermegale</name>
    <dbReference type="NCBI Taxonomy" id="158847"/>
    <lineage>
        <taxon>Bacteria</taxon>
        <taxon>Bacillati</taxon>
        <taxon>Bacillota</taxon>
        <taxon>Negativicutes</taxon>
        <taxon>Selenomonadales</taxon>
        <taxon>Selenomonadaceae</taxon>
        <taxon>Megamonas</taxon>
    </lineage>
</organism>
<accession>A0A921HNH5</accession>
<reference evidence="1" key="1">
    <citation type="journal article" date="2021" name="PeerJ">
        <title>Extensive microbial diversity within the chicken gut microbiome revealed by metagenomics and culture.</title>
        <authorList>
            <person name="Gilroy R."/>
            <person name="Ravi A."/>
            <person name="Getino M."/>
            <person name="Pursley I."/>
            <person name="Horton D.L."/>
            <person name="Alikhan N.F."/>
            <person name="Baker D."/>
            <person name="Gharbi K."/>
            <person name="Hall N."/>
            <person name="Watson M."/>
            <person name="Adriaenssens E.M."/>
            <person name="Foster-Nyarko E."/>
            <person name="Jarju S."/>
            <person name="Secka A."/>
            <person name="Antonio M."/>
            <person name="Oren A."/>
            <person name="Chaudhuri R.R."/>
            <person name="La Ragione R."/>
            <person name="Hildebrand F."/>
            <person name="Pallen M.J."/>
        </authorList>
    </citation>
    <scope>NUCLEOTIDE SEQUENCE</scope>
    <source>
        <strain evidence="1">7318</strain>
    </source>
</reference>
<reference evidence="1" key="2">
    <citation type="submission" date="2021-09" db="EMBL/GenBank/DDBJ databases">
        <authorList>
            <person name="Gilroy R."/>
        </authorList>
    </citation>
    <scope>NUCLEOTIDE SEQUENCE</scope>
    <source>
        <strain evidence="1">7318</strain>
    </source>
</reference>
<dbReference type="Proteomes" id="UP000780768">
    <property type="component" value="Unassembled WGS sequence"/>
</dbReference>
<evidence type="ECO:0000313" key="2">
    <source>
        <dbReference type="Proteomes" id="UP000780768"/>
    </source>
</evidence>
<evidence type="ECO:0000313" key="1">
    <source>
        <dbReference type="EMBL" id="HJF84603.1"/>
    </source>
</evidence>
<gene>
    <name evidence="1" type="ORF">K8V65_02935</name>
</gene>
<name>A0A921HNH5_9FIRM</name>
<dbReference type="AlphaFoldDB" id="A0A921HNH5"/>
<feature type="non-terminal residue" evidence="1">
    <location>
        <position position="1"/>
    </location>
</feature>
<protein>
    <submittedName>
        <fullName evidence="1">Selenium-dependent hydroxylase accessory protein YqeC</fullName>
    </submittedName>
</protein>